<dbReference type="SUPFAM" id="SSF51905">
    <property type="entry name" value="FAD/NAD(P)-binding domain"/>
    <property type="match status" value="1"/>
</dbReference>
<evidence type="ECO:0000313" key="4">
    <source>
        <dbReference type="EMBL" id="KAG2496547.1"/>
    </source>
</evidence>
<proteinExistence type="predicted"/>
<feature type="region of interest" description="Disordered" evidence="3">
    <location>
        <begin position="1"/>
        <end position="21"/>
    </location>
</feature>
<evidence type="ECO:0000256" key="1">
    <source>
        <dbReference type="ARBA" id="ARBA00023002"/>
    </source>
</evidence>
<accession>A0A835Y539</accession>
<feature type="compositionally biased region" description="Low complexity" evidence="3">
    <location>
        <begin position="690"/>
        <end position="710"/>
    </location>
</feature>
<keyword evidence="2" id="KW-0503">Monooxygenase</keyword>
<feature type="region of interest" description="Disordered" evidence="3">
    <location>
        <begin position="207"/>
        <end position="245"/>
    </location>
</feature>
<feature type="compositionally biased region" description="Pro residues" evidence="3">
    <location>
        <begin position="711"/>
        <end position="723"/>
    </location>
</feature>
<feature type="compositionally biased region" description="Low complexity" evidence="3">
    <location>
        <begin position="1"/>
        <end position="14"/>
    </location>
</feature>
<evidence type="ECO:0000256" key="3">
    <source>
        <dbReference type="SAM" id="MobiDB-lite"/>
    </source>
</evidence>
<feature type="compositionally biased region" description="Basic and acidic residues" evidence="3">
    <location>
        <begin position="858"/>
        <end position="868"/>
    </location>
</feature>
<comment type="caution">
    <text evidence="4">The sequence shown here is derived from an EMBL/GenBank/DDBJ whole genome shotgun (WGS) entry which is preliminary data.</text>
</comment>
<name>A0A835Y539_9CHLO</name>
<dbReference type="InterPro" id="IPR036188">
    <property type="entry name" value="FAD/NAD-bd_sf"/>
</dbReference>
<dbReference type="Proteomes" id="UP000612055">
    <property type="component" value="Unassembled WGS sequence"/>
</dbReference>
<dbReference type="OrthoDB" id="545045at2759"/>
<organism evidence="4 5">
    <name type="scientific">Edaphochlamys debaryana</name>
    <dbReference type="NCBI Taxonomy" id="47281"/>
    <lineage>
        <taxon>Eukaryota</taxon>
        <taxon>Viridiplantae</taxon>
        <taxon>Chlorophyta</taxon>
        <taxon>core chlorophytes</taxon>
        <taxon>Chlorophyceae</taxon>
        <taxon>CS clade</taxon>
        <taxon>Chlamydomonadales</taxon>
        <taxon>Chlamydomonadales incertae sedis</taxon>
        <taxon>Edaphochlamys</taxon>
    </lineage>
</organism>
<keyword evidence="1" id="KW-0560">Oxidoreductase</keyword>
<dbReference type="EMBL" id="JAEHOE010000018">
    <property type="protein sequence ID" value="KAG2496547.1"/>
    <property type="molecule type" value="Genomic_DNA"/>
</dbReference>
<dbReference type="InterPro" id="IPR050493">
    <property type="entry name" value="FAD-dep_Monooxygenase_BioMet"/>
</dbReference>
<reference evidence="4" key="1">
    <citation type="journal article" date="2020" name="bioRxiv">
        <title>Comparative genomics of Chlamydomonas.</title>
        <authorList>
            <person name="Craig R.J."/>
            <person name="Hasan A.R."/>
            <person name="Ness R.W."/>
            <person name="Keightley P.D."/>
        </authorList>
    </citation>
    <scope>NUCLEOTIDE SEQUENCE</scope>
    <source>
        <strain evidence="4">CCAP 11/70</strain>
    </source>
</reference>
<feature type="compositionally biased region" description="Low complexity" evidence="3">
    <location>
        <begin position="875"/>
        <end position="897"/>
    </location>
</feature>
<dbReference type="PANTHER" id="PTHR13789:SF309">
    <property type="entry name" value="PUTATIVE (AFU_ORTHOLOGUE AFUA_6G14510)-RELATED"/>
    <property type="match status" value="1"/>
</dbReference>
<dbReference type="PANTHER" id="PTHR13789">
    <property type="entry name" value="MONOOXYGENASE"/>
    <property type="match status" value="1"/>
</dbReference>
<gene>
    <name evidence="4" type="ORF">HYH03_005370</name>
</gene>
<feature type="region of interest" description="Disordered" evidence="3">
    <location>
        <begin position="644"/>
        <end position="723"/>
    </location>
</feature>
<evidence type="ECO:0000313" key="5">
    <source>
        <dbReference type="Proteomes" id="UP000612055"/>
    </source>
</evidence>
<sequence length="986" mass="98092">MQQSTTTRAQAQSSPCCSGSARVLPSVCRTGGARRRLLVQASGQGLGASGPRVDQGSSSHRPHHPLAHGSAHDVSCGAVLVAERVAVETLQKPAPAIATPPRPAGIDAPRPVPTETVDVAVCGADLPGLAAALAVCTAAPEINCVMYDAAAEPPDVCDAGVLLSVNGLRALKSLSPEAYARVVNGMGTPIHESLWFDLEGELVRRAPMGQPSAATPLGGARRARRRSSSAAAAPHRSEPDPAAPPLMVGLHELREALADALPQEVEIYGRHHLRAAERSPAGGCQLGFAAGPSLSARALRSVQAGLVVGAEGPSSQVKALQFDADPEAASSAAPLEPAAPTAAAAAASASAGRVVWRGRFTLRPRDPDFALLRRFTTASRTWVDLRAPRGGERWASLSPAGPNTYVWTASCPVGLLAGRGLTAEAVPGGASPYWRCVAMFEDFPQELFAALRNSTASAVVEYGAGAASSAAAAPAAASLAAPWRWTSGAGAALVGTAVYGTLPADDATSTAANLALEDAAVLGACVRQYGVGQRALTEYARLRAKRVSALLALPTSSLERARLRDSPFLPSAAVPAPAAAAAAPEVAAVAAATAVVPEPSVPTAAATGVNAGPAAAAVTAEPVVVAAAPSTVAEATVPAAMPPAAAPGADFGRPSGGASRVPPGAQEPAASPADLPSLSRPSGGAGRGAPGAADAGPEAAPASAAAAAEAVPPPAPAPVATPAPAPAPAPLPFVAESTPRLVWSALLSTPYGVPAAAEAKADTPARTLPLPRADSATVPAAPSSPARPYCTLESPSLVWAALLGLSAATSTAPPPADTLLPKPKPSPKAKALTAAPAAAAEAASATTATAAVAPVKPPRGDKKRDRNQKPPTAPPSSSSAATATPAAAAATPASPQKPKQPKRAASVKPSTSKPPMTARKAVGRAAAAAKAAATTGATVAAAAVLGHMGHDPAHVWHVQASVAQFWDQLDHLGTLSSNSLSSVDLI</sequence>
<dbReference type="GO" id="GO:0004497">
    <property type="term" value="F:monooxygenase activity"/>
    <property type="evidence" value="ECO:0007669"/>
    <property type="project" value="UniProtKB-KW"/>
</dbReference>
<protein>
    <submittedName>
        <fullName evidence="4">Uncharacterized protein</fullName>
    </submittedName>
</protein>
<feature type="compositionally biased region" description="Pro residues" evidence="3">
    <location>
        <begin position="812"/>
        <end position="826"/>
    </location>
</feature>
<dbReference type="Gene3D" id="3.50.50.60">
    <property type="entry name" value="FAD/NAD(P)-binding domain"/>
    <property type="match status" value="2"/>
</dbReference>
<evidence type="ECO:0000256" key="2">
    <source>
        <dbReference type="ARBA" id="ARBA00023033"/>
    </source>
</evidence>
<feature type="region of interest" description="Disordered" evidence="3">
    <location>
        <begin position="41"/>
        <end position="71"/>
    </location>
</feature>
<keyword evidence="5" id="KW-1185">Reference proteome</keyword>
<dbReference type="AlphaFoldDB" id="A0A835Y539"/>
<feature type="region of interest" description="Disordered" evidence="3">
    <location>
        <begin position="810"/>
        <end position="923"/>
    </location>
</feature>
<feature type="compositionally biased region" description="Low complexity" evidence="3">
    <location>
        <begin position="828"/>
        <end position="854"/>
    </location>
</feature>